<protein>
    <submittedName>
        <fullName evidence="1">16894_t:CDS:1</fullName>
    </submittedName>
</protein>
<dbReference type="EMBL" id="CAJVPT010006307">
    <property type="protein sequence ID" value="CAG8529399.1"/>
    <property type="molecule type" value="Genomic_DNA"/>
</dbReference>
<comment type="caution">
    <text evidence="1">The sequence shown here is derived from an EMBL/GenBank/DDBJ whole genome shotgun (WGS) entry which is preliminary data.</text>
</comment>
<reference evidence="1" key="1">
    <citation type="submission" date="2021-06" db="EMBL/GenBank/DDBJ databases">
        <authorList>
            <person name="Kallberg Y."/>
            <person name="Tangrot J."/>
            <person name="Rosling A."/>
        </authorList>
    </citation>
    <scope>NUCLEOTIDE SEQUENCE</scope>
    <source>
        <strain evidence="1">CL356</strain>
    </source>
</reference>
<keyword evidence="2" id="KW-1185">Reference proteome</keyword>
<proteinExistence type="predicted"/>
<organism evidence="1 2">
    <name type="scientific">Acaulospora colombiana</name>
    <dbReference type="NCBI Taxonomy" id="27376"/>
    <lineage>
        <taxon>Eukaryota</taxon>
        <taxon>Fungi</taxon>
        <taxon>Fungi incertae sedis</taxon>
        <taxon>Mucoromycota</taxon>
        <taxon>Glomeromycotina</taxon>
        <taxon>Glomeromycetes</taxon>
        <taxon>Diversisporales</taxon>
        <taxon>Acaulosporaceae</taxon>
        <taxon>Acaulospora</taxon>
    </lineage>
</organism>
<evidence type="ECO:0000313" key="2">
    <source>
        <dbReference type="Proteomes" id="UP000789525"/>
    </source>
</evidence>
<dbReference type="Proteomes" id="UP000789525">
    <property type="component" value="Unassembled WGS sequence"/>
</dbReference>
<sequence length="1527" mass="170588">MDSTKDILAQSEQSINDLISTSDNIHQTTTETPSNSGNHAINSINSNVNNKLTADPPRERKVLSLIADPISYYEMGQRGAFGREGKFGPGGITVPRRTMSLTYTKRNSNSVDSNPVTFTSELTRGLTKEKQANTADVFQGSPTDGGADRNYQPSTSLYSSIGKNFDEISQNSSSSLQPIHEKAMSDAFEVKNSHHNRAHSYTPGAGDLSIPLEIPRRPTSSGPQFFEGQASTPASEDLANNGDHWQDFLEGYAQGKFDPVSIPKKPRRSSGKKSRDGSCRCSVPVSPLSECDSCSNVVISMSLTQAVLKEEEESLSESETTTDNGDGDDRDAEEGLGYSETSREVSFCGHAILQKDGEPLVVCDALKDWRFKKNPLVTNSPFVRFYAGAPLRTKDGHNVGTLCLIDSKPRCDFSESDRKQLRDFAMVVMRELELWADRLRLGVRNKMQKSIAEFSKFCLETQLAHENNASKRKESAWVGGRSSDCDPVMQQYFDKAVTLIRETLDVDIIYILEMPALSSRPITSTTSRPSNNDFLLNNSPPEPPTKRLKFLASSGLTISPDAINTPNTTSFLTHLMQTYSQGYIFQNALPPIPTLFPCDMHSGIVVPIYDNSRNAFGFLIALTKDLVRQFEEEERVYLGNFGVNVVSEVLKRRVIVADRAKGAFISSMSHELRTPLHGILASCELMAENPMNETQLELLKTIQRCGASLISILNNVLDYVKLESSQELNTALRYSKLSSPPQDGDVEDAVNSSEQQSDPSHHRHIRTDHARPKEKINLVKILEEVAESCVVGQQMASTIYGKGDRRFDVEEISVTSGQVRKQRVCELLGPNRKLAIDQNVEVIIDCEYRERGWWVMSKDGAVRQMLMNIVGNALKFTENGYVQLSLASVPSSYHTTVTSNGESERLHVLFTITDTGCGIDSDFLTTHLFEPFAQEDSLQVGTGLGLSIVKLLVEKMGGRLDVESEVNVGTRVKIWLNFEEASRADNSESEEEEEVSAREIREKERKSVLQKFSGKTVVFRNVDGKLREATERLQRDWFGVRNIIFGEESSVIDGDFIVINNDLDALKELLISDSGKEHKQKSSWFEASFTREEKDNSKSPIAFCTTLANHGRVSEAIERIQNEIEMSELTRQKKLDKSRKDGRRKVVVLSKPIGPHKMEAAILACFSPKEDVGANVSTSPHDEIHHYHDNGSSEDTQSPLETPILERTDPFDNYSQFRTIPLIRSSTMPHTPSSSSPPFAEKFLPIPDSRSRGSLTSLSSTSVPEINAFPSPSIPPKVDPRRPRVLVVEDNAVNRKILSSFLRKRGIDFEEAENGAIGVEKYRKALEQEDIEIDLNKGFDIVFMDIQMPVMNGNVATSEIRRIEKEYSERKERLKRKETVIRKFKIIPATTSFLLTSLSSTRFSPSFVNVTNDNNAADFDTIKPMQNRCLIFALTGLASDEDKDIAFESGVDEFLTKPVSLKTLDRVIKRWHDREEFNAQVPIVALSPSSNKDKTENGQQTMDDGEKRDAQEQEEFRKRGIVSMCDC</sequence>
<accession>A0ACA9LJP9</accession>
<gene>
    <name evidence="1" type="ORF">ACOLOM_LOCUS4007</name>
</gene>
<evidence type="ECO:0000313" key="1">
    <source>
        <dbReference type="EMBL" id="CAG8529399.1"/>
    </source>
</evidence>
<name>A0ACA9LJP9_9GLOM</name>